<dbReference type="RefSeq" id="WP_004353017.1">
    <property type="nucleotide sequence ID" value="NZ_CAADKO010000233.1"/>
</dbReference>
<dbReference type="GeneID" id="77219654"/>
<accession>A0A7U0PTV5</accession>
<evidence type="ECO:0000313" key="2">
    <source>
        <dbReference type="Proteomes" id="UP000433532"/>
    </source>
</evidence>
<comment type="caution">
    <text evidence="1">The sequence shown here is derived from an EMBL/GenBank/DDBJ whole genome shotgun (WGS) entry which is preliminary data.</text>
</comment>
<reference evidence="1 2" key="1">
    <citation type="submission" date="2019-11" db="EMBL/GenBank/DDBJ databases">
        <title>Genomes of ocular Pseudomonas aeruginosa isolates.</title>
        <authorList>
            <person name="Khan M."/>
            <person name="Rice S.A."/>
            <person name="Willcox M.D.P."/>
            <person name="Stapleton F."/>
        </authorList>
    </citation>
    <scope>NUCLEOTIDE SEQUENCE [LARGE SCALE GENOMIC DNA]</scope>
    <source>
        <strain evidence="1 2">PA221</strain>
    </source>
</reference>
<protein>
    <recommendedName>
        <fullName evidence="3">Phage holin</fullName>
    </recommendedName>
</protein>
<sequence length="121" mass="12373">MGEPASTTASAVVAGAAGIGLAGYLAGIDGAAAVGALFGALLYSTTNKEYPTWQRVLFLLISFVMGYMTAPAIKDVDVYGYRPFHYSGLAAFVAALLVVTVSLWLLRRGKAGPGAIGGQDG</sequence>
<proteinExistence type="predicted"/>
<organism evidence="1 2">
    <name type="scientific">Pseudomonas aeruginosa</name>
    <dbReference type="NCBI Taxonomy" id="287"/>
    <lineage>
        <taxon>Bacteria</taxon>
        <taxon>Pseudomonadati</taxon>
        <taxon>Pseudomonadota</taxon>
        <taxon>Gammaproteobacteria</taxon>
        <taxon>Pseudomonadales</taxon>
        <taxon>Pseudomonadaceae</taxon>
        <taxon>Pseudomonas</taxon>
    </lineage>
</organism>
<name>A0A7U0PTV5_PSEAI</name>
<dbReference type="Pfam" id="PF16931">
    <property type="entry name" value="Phage_holin_8"/>
    <property type="match status" value="1"/>
</dbReference>
<dbReference type="Proteomes" id="UP000433532">
    <property type="component" value="Unassembled WGS sequence"/>
</dbReference>
<dbReference type="EMBL" id="WOAD01000024">
    <property type="protein sequence ID" value="MUI37948.1"/>
    <property type="molecule type" value="Genomic_DNA"/>
</dbReference>
<evidence type="ECO:0000313" key="1">
    <source>
        <dbReference type="EMBL" id="MUI37948.1"/>
    </source>
</evidence>
<dbReference type="InterPro" id="IPR032637">
    <property type="entry name" value="Phage_holin-like"/>
</dbReference>
<gene>
    <name evidence="1" type="ORF">GNQ48_23365</name>
</gene>
<evidence type="ECO:0008006" key="3">
    <source>
        <dbReference type="Google" id="ProtNLM"/>
    </source>
</evidence>
<dbReference type="AlphaFoldDB" id="A0A7U0PTV5"/>